<evidence type="ECO:0000256" key="4">
    <source>
        <dbReference type="ARBA" id="ARBA00022989"/>
    </source>
</evidence>
<dbReference type="Proteomes" id="UP000054874">
    <property type="component" value="Unassembled WGS sequence"/>
</dbReference>
<keyword evidence="4 6" id="KW-1133">Transmembrane helix</keyword>
<dbReference type="PANTHER" id="PTHR33545:SF5">
    <property type="entry name" value="UPF0750 MEMBRANE PROTEIN YITT"/>
    <property type="match status" value="1"/>
</dbReference>
<feature type="domain" description="DUF2179" evidence="7">
    <location>
        <begin position="233"/>
        <end position="285"/>
    </location>
</feature>
<keyword evidence="3 6" id="KW-0812">Transmembrane</keyword>
<feature type="transmembrane region" description="Helical" evidence="6">
    <location>
        <begin position="65"/>
        <end position="83"/>
    </location>
</feature>
<comment type="caution">
    <text evidence="8">The sequence shown here is derived from an EMBL/GenBank/DDBJ whole genome shotgun (WGS) entry which is preliminary data.</text>
</comment>
<dbReference type="EMBL" id="LNAM01000173">
    <property type="protein sequence ID" value="KSV58426.1"/>
    <property type="molecule type" value="Genomic_DNA"/>
</dbReference>
<evidence type="ECO:0000259" key="7">
    <source>
        <dbReference type="Pfam" id="PF10035"/>
    </source>
</evidence>
<dbReference type="Gene3D" id="3.30.70.120">
    <property type="match status" value="1"/>
</dbReference>
<dbReference type="PANTHER" id="PTHR33545">
    <property type="entry name" value="UPF0750 MEMBRANE PROTEIN YITT-RELATED"/>
    <property type="match status" value="1"/>
</dbReference>
<dbReference type="InterPro" id="IPR003740">
    <property type="entry name" value="YitT"/>
</dbReference>
<dbReference type="RefSeq" id="WP_058353320.1">
    <property type="nucleotide sequence ID" value="NZ_CABMMD010000173.1"/>
</dbReference>
<feature type="transmembrane region" description="Helical" evidence="6">
    <location>
        <begin position="89"/>
        <end position="107"/>
    </location>
</feature>
<sequence>MLGIFDKKELKKVVLAIAGCFLFALGVNIFTVPIKLYSGGFIGIGQIVRTLLVDYAHLNLGDIDIAGIIYFLLNVPLFILAYRSLGQHFFWKTAISVVAMTVAMTIIRSPSVPIIEDPLAACFIAGLISGTGVGITLRQGASGGGQDILGVFFLKKYSNFSVGKMALLVNFFVYFVCLLLFDVPTVIYSIIFTMIQSFVIDKVHFQNICIEVTIFTKEKEDEIRNFIQEELGRGTSYWHAKGGYTDEENTIIYTIISKHELGTLRRRINNINPTAFVVTKENVSVDLGNFIKKI</sequence>
<evidence type="ECO:0000313" key="9">
    <source>
        <dbReference type="Proteomes" id="UP000054874"/>
    </source>
</evidence>
<evidence type="ECO:0000313" key="8">
    <source>
        <dbReference type="EMBL" id="KSV58426.1"/>
    </source>
</evidence>
<evidence type="ECO:0000256" key="1">
    <source>
        <dbReference type="ARBA" id="ARBA00004651"/>
    </source>
</evidence>
<evidence type="ECO:0000256" key="3">
    <source>
        <dbReference type="ARBA" id="ARBA00022692"/>
    </source>
</evidence>
<keyword evidence="2" id="KW-1003">Cell membrane</keyword>
<reference evidence="8 9" key="1">
    <citation type="submission" date="2015-11" db="EMBL/GenBank/DDBJ databases">
        <title>Butyribacter intestini gen. nov., sp. nov., a butyric acid-producing bacterium of the family Lachnospiraceae isolated from the human faeces.</title>
        <authorList>
            <person name="Zou Y."/>
            <person name="Xue W."/>
            <person name="Luo G."/>
            <person name="Lv M."/>
        </authorList>
    </citation>
    <scope>NUCLEOTIDE SEQUENCE [LARGE SCALE GENOMIC DNA]</scope>
    <source>
        <strain evidence="8 9">ACET-33324</strain>
    </source>
</reference>
<dbReference type="InterPro" id="IPR015867">
    <property type="entry name" value="N-reg_PII/ATP_PRibTrfase_C"/>
</dbReference>
<evidence type="ECO:0000256" key="6">
    <source>
        <dbReference type="SAM" id="Phobius"/>
    </source>
</evidence>
<gene>
    <name evidence="8" type="ORF">ASU35_12975</name>
</gene>
<evidence type="ECO:0000256" key="2">
    <source>
        <dbReference type="ARBA" id="ARBA00022475"/>
    </source>
</evidence>
<feature type="transmembrane region" description="Helical" evidence="6">
    <location>
        <begin position="12"/>
        <end position="30"/>
    </location>
</feature>
<dbReference type="CDD" id="cd16380">
    <property type="entry name" value="YitT_C"/>
    <property type="match status" value="1"/>
</dbReference>
<dbReference type="Pfam" id="PF02588">
    <property type="entry name" value="YitT_membrane"/>
    <property type="match status" value="1"/>
</dbReference>
<dbReference type="GO" id="GO:0005886">
    <property type="term" value="C:plasma membrane"/>
    <property type="evidence" value="ECO:0007669"/>
    <property type="project" value="UniProtKB-SubCell"/>
</dbReference>
<accession>A0A0V8QD70</accession>
<proteinExistence type="predicted"/>
<feature type="transmembrane region" description="Helical" evidence="6">
    <location>
        <begin position="119"/>
        <end position="137"/>
    </location>
</feature>
<organism evidence="8 9">
    <name type="scientific">Acetivibrio ethanolgignens</name>
    <dbReference type="NCBI Taxonomy" id="290052"/>
    <lineage>
        <taxon>Bacteria</taxon>
        <taxon>Bacillati</taxon>
        <taxon>Bacillota</taxon>
        <taxon>Clostridia</taxon>
        <taxon>Eubacteriales</taxon>
        <taxon>Oscillospiraceae</taxon>
        <taxon>Acetivibrio</taxon>
    </lineage>
</organism>
<dbReference type="OrthoDB" id="3180973at2"/>
<dbReference type="Pfam" id="PF10035">
    <property type="entry name" value="DUF2179"/>
    <property type="match status" value="1"/>
</dbReference>
<keyword evidence="9" id="KW-1185">Reference proteome</keyword>
<comment type="subcellular location">
    <subcellularLocation>
        <location evidence="1">Cell membrane</location>
        <topology evidence="1">Multi-pass membrane protein</topology>
    </subcellularLocation>
</comment>
<feature type="transmembrane region" description="Helical" evidence="6">
    <location>
        <begin position="171"/>
        <end position="195"/>
    </location>
</feature>
<dbReference type="InterPro" id="IPR019264">
    <property type="entry name" value="DUF2179"/>
</dbReference>
<evidence type="ECO:0000256" key="5">
    <source>
        <dbReference type="ARBA" id="ARBA00023136"/>
    </source>
</evidence>
<name>A0A0V8QD70_9FIRM</name>
<dbReference type="InterPro" id="IPR051461">
    <property type="entry name" value="UPF0750_membrane"/>
</dbReference>
<dbReference type="STRING" id="290052.ASU35_12975"/>
<keyword evidence="5 6" id="KW-0472">Membrane</keyword>
<dbReference type="PIRSF" id="PIRSF006483">
    <property type="entry name" value="Membrane_protein_YitT"/>
    <property type="match status" value="1"/>
</dbReference>
<protein>
    <recommendedName>
        <fullName evidence="7">DUF2179 domain-containing protein</fullName>
    </recommendedName>
</protein>
<dbReference type="AlphaFoldDB" id="A0A0V8QD70"/>